<keyword evidence="2" id="KW-1185">Reference proteome</keyword>
<comment type="caution">
    <text evidence="1">The sequence shown here is derived from an EMBL/GenBank/DDBJ whole genome shotgun (WGS) entry which is preliminary data.</text>
</comment>
<dbReference type="Proteomes" id="UP000756346">
    <property type="component" value="Unassembled WGS sequence"/>
</dbReference>
<dbReference type="RefSeq" id="XP_046005197.1">
    <property type="nucleotide sequence ID" value="XM_046159737.1"/>
</dbReference>
<dbReference type="OrthoDB" id="2094832at2759"/>
<proteinExistence type="predicted"/>
<dbReference type="AlphaFoldDB" id="A0A9P8XS61"/>
<protein>
    <recommendedName>
        <fullName evidence="3">Methyltransferase domain-containing protein</fullName>
    </recommendedName>
</protein>
<dbReference type="GeneID" id="70189283"/>
<dbReference type="SUPFAM" id="SSF53335">
    <property type="entry name" value="S-adenosyl-L-methionine-dependent methyltransferases"/>
    <property type="match status" value="1"/>
</dbReference>
<dbReference type="PANTHER" id="PTHR35897:SF2">
    <property type="entry name" value="METHYLTRANSFERASE DOMAIN-CONTAINING PROTEIN"/>
    <property type="match status" value="1"/>
</dbReference>
<organism evidence="1 2">
    <name type="scientific">Microdochium trichocladiopsis</name>
    <dbReference type="NCBI Taxonomy" id="1682393"/>
    <lineage>
        <taxon>Eukaryota</taxon>
        <taxon>Fungi</taxon>
        <taxon>Dikarya</taxon>
        <taxon>Ascomycota</taxon>
        <taxon>Pezizomycotina</taxon>
        <taxon>Sordariomycetes</taxon>
        <taxon>Xylariomycetidae</taxon>
        <taxon>Xylariales</taxon>
        <taxon>Microdochiaceae</taxon>
        <taxon>Microdochium</taxon>
    </lineage>
</organism>
<dbReference type="Gene3D" id="3.40.50.150">
    <property type="entry name" value="Vaccinia Virus protein VP39"/>
    <property type="match status" value="1"/>
</dbReference>
<evidence type="ECO:0008006" key="3">
    <source>
        <dbReference type="Google" id="ProtNLM"/>
    </source>
</evidence>
<name>A0A9P8XS61_9PEZI</name>
<dbReference type="InterPro" id="IPR051654">
    <property type="entry name" value="Meroterpenoid_MTases"/>
</dbReference>
<reference evidence="1" key="1">
    <citation type="journal article" date="2021" name="Nat. Commun.">
        <title>Genetic determinants of endophytism in the Arabidopsis root mycobiome.</title>
        <authorList>
            <person name="Mesny F."/>
            <person name="Miyauchi S."/>
            <person name="Thiergart T."/>
            <person name="Pickel B."/>
            <person name="Atanasova L."/>
            <person name="Karlsson M."/>
            <person name="Huettel B."/>
            <person name="Barry K.W."/>
            <person name="Haridas S."/>
            <person name="Chen C."/>
            <person name="Bauer D."/>
            <person name="Andreopoulos W."/>
            <person name="Pangilinan J."/>
            <person name="LaButti K."/>
            <person name="Riley R."/>
            <person name="Lipzen A."/>
            <person name="Clum A."/>
            <person name="Drula E."/>
            <person name="Henrissat B."/>
            <person name="Kohler A."/>
            <person name="Grigoriev I.V."/>
            <person name="Martin F.M."/>
            <person name="Hacquard S."/>
        </authorList>
    </citation>
    <scope>NUCLEOTIDE SEQUENCE</scope>
    <source>
        <strain evidence="1">MPI-CAGE-CH-0230</strain>
    </source>
</reference>
<evidence type="ECO:0000313" key="1">
    <source>
        <dbReference type="EMBL" id="KAH7014230.1"/>
    </source>
</evidence>
<gene>
    <name evidence="1" type="ORF">B0I36DRAFT_369209</name>
</gene>
<dbReference type="EMBL" id="JAGTJQ010000013">
    <property type="protein sequence ID" value="KAH7014230.1"/>
    <property type="molecule type" value="Genomic_DNA"/>
</dbReference>
<evidence type="ECO:0000313" key="2">
    <source>
        <dbReference type="Proteomes" id="UP000756346"/>
    </source>
</evidence>
<accession>A0A9P8XS61</accession>
<dbReference type="PANTHER" id="PTHR35897">
    <property type="entry name" value="METHYLTRANSFERASE AUSD"/>
    <property type="match status" value="1"/>
</dbReference>
<sequence length="314" mass="35114">MATSKSQVHLPEPEYAQPDFNSRAHKAWYHPDISNRVPAAASHILISADLLNKYSRIPPDQQLEHIHKIRDQAWDIRVYPCIGIGAFLDPQLRLDPLYPTIIETLRNGGTLIDVGTFIGHDLRRLAYDGDIPTDKLYGIDIVDWEAVGYDFFRDKDTFQGTFIQADILSGSLAEVRGTDSAKQQALARLTEDKADVVFISQVLHQWDWEGQVHAASNLAAGFSKVGTLIMGNQMGTTQGAREVGLDALDGAKAWRHDAQSIARMFEEDVAARTGTKWEAQARVKTVEEMGWTQDDVKWLDPGVCWLEFAAKRVA</sequence>
<dbReference type="InterPro" id="IPR029063">
    <property type="entry name" value="SAM-dependent_MTases_sf"/>
</dbReference>